<evidence type="ECO:0000256" key="1">
    <source>
        <dbReference type="ARBA" id="ARBA00006484"/>
    </source>
</evidence>
<accession>A0A5P9NM41</accession>
<gene>
    <name evidence="3" type="ORF">EY643_14980</name>
</gene>
<proteinExistence type="inferred from homology"/>
<dbReference type="PRINTS" id="PR00081">
    <property type="entry name" value="GDHRDH"/>
</dbReference>
<dbReference type="PANTHER" id="PTHR43669">
    <property type="entry name" value="5-KETO-D-GLUCONATE 5-REDUCTASE"/>
    <property type="match status" value="1"/>
</dbReference>
<dbReference type="SUPFAM" id="SSF51735">
    <property type="entry name" value="NAD(P)-binding Rossmann-fold domains"/>
    <property type="match status" value="1"/>
</dbReference>
<dbReference type="Gene3D" id="3.40.50.720">
    <property type="entry name" value="NAD(P)-binding Rossmann-like Domain"/>
    <property type="match status" value="1"/>
</dbReference>
<evidence type="ECO:0000313" key="3">
    <source>
        <dbReference type="EMBL" id="QFU76847.1"/>
    </source>
</evidence>
<reference evidence="3 4" key="1">
    <citation type="submission" date="2019-02" db="EMBL/GenBank/DDBJ databases">
        <authorList>
            <person name="Li S.-H."/>
        </authorList>
    </citation>
    <scope>NUCLEOTIDE SEQUENCE [LARGE SCALE GENOMIC DNA]</scope>
    <source>
        <strain evidence="3 4">IMCC14385</strain>
    </source>
</reference>
<dbReference type="InterPro" id="IPR002347">
    <property type="entry name" value="SDR_fam"/>
</dbReference>
<dbReference type="Proteomes" id="UP000326287">
    <property type="component" value="Chromosome"/>
</dbReference>
<comment type="similarity">
    <text evidence="1">Belongs to the short-chain dehydrogenases/reductases (SDR) family.</text>
</comment>
<evidence type="ECO:0000256" key="2">
    <source>
        <dbReference type="ARBA" id="ARBA00023002"/>
    </source>
</evidence>
<dbReference type="GO" id="GO:0016491">
    <property type="term" value="F:oxidoreductase activity"/>
    <property type="evidence" value="ECO:0007669"/>
    <property type="project" value="UniProtKB-KW"/>
</dbReference>
<dbReference type="EMBL" id="CP036422">
    <property type="protein sequence ID" value="QFU76847.1"/>
    <property type="molecule type" value="Genomic_DNA"/>
</dbReference>
<dbReference type="RefSeq" id="WP_153239989.1">
    <property type="nucleotide sequence ID" value="NZ_CP036422.1"/>
</dbReference>
<dbReference type="InterPro" id="IPR036291">
    <property type="entry name" value="NAD(P)-bd_dom_sf"/>
</dbReference>
<dbReference type="InterPro" id="IPR020904">
    <property type="entry name" value="Sc_DH/Rdtase_CS"/>
</dbReference>
<dbReference type="KEGG" id="halc:EY643_14980"/>
<sequence length="285" mass="30657">MKRLENKVMIVTGAGGSIGTAAVKRCAEEGAKLVLNDIREEPLMEAAEACRAAGAEVVTLVSDTRSEEACEEMAAKANEAFGRIDCVWANAGDVWVAEASEQDKDFWTRCLELELTGQWLPVRAALPTMIEQKSGSVLFSSSMTANVGIKHISAYSAAKGGLQALVKTLAVEFGCHKIRFNSLALGSIEGRHIIASNAMRQGISYEDAEAIVSVTKKMRDQIFAVDRMGTPEDIAPIVAYFASDESEWITGTNYFADGGLTHTGMAGLHSLNADKLGQFMNDILD</sequence>
<dbReference type="PANTHER" id="PTHR43669:SF14">
    <property type="entry name" value="OXIDOREDUCTASE"/>
    <property type="match status" value="1"/>
</dbReference>
<dbReference type="AlphaFoldDB" id="A0A5P9NM41"/>
<dbReference type="CDD" id="cd05233">
    <property type="entry name" value="SDR_c"/>
    <property type="match status" value="1"/>
</dbReference>
<organism evidence="3 4">
    <name type="scientific">Halioglobus maricola</name>
    <dbReference type="NCBI Taxonomy" id="2601894"/>
    <lineage>
        <taxon>Bacteria</taxon>
        <taxon>Pseudomonadati</taxon>
        <taxon>Pseudomonadota</taxon>
        <taxon>Gammaproteobacteria</taxon>
        <taxon>Cellvibrionales</taxon>
        <taxon>Halieaceae</taxon>
        <taxon>Halioglobus</taxon>
    </lineage>
</organism>
<keyword evidence="2" id="KW-0560">Oxidoreductase</keyword>
<protein>
    <submittedName>
        <fullName evidence="3">SDR family oxidoreductase</fullName>
    </submittedName>
</protein>
<dbReference type="Pfam" id="PF13561">
    <property type="entry name" value="adh_short_C2"/>
    <property type="match status" value="1"/>
</dbReference>
<dbReference type="FunFam" id="3.40.50.720:FF:000084">
    <property type="entry name" value="Short-chain dehydrogenase reductase"/>
    <property type="match status" value="1"/>
</dbReference>
<keyword evidence="4" id="KW-1185">Reference proteome</keyword>
<evidence type="ECO:0000313" key="4">
    <source>
        <dbReference type="Proteomes" id="UP000326287"/>
    </source>
</evidence>
<name>A0A5P9NM41_9GAMM</name>
<dbReference type="PROSITE" id="PS00061">
    <property type="entry name" value="ADH_SHORT"/>
    <property type="match status" value="1"/>
</dbReference>
<dbReference type="OrthoDB" id="6503536at2"/>